<proteinExistence type="predicted"/>
<dbReference type="EMBL" id="MELI01000085">
    <property type="protein sequence ID" value="OFW32778.1"/>
    <property type="molecule type" value="Genomic_DNA"/>
</dbReference>
<evidence type="ECO:0000313" key="1">
    <source>
        <dbReference type="EMBL" id="OFW32778.1"/>
    </source>
</evidence>
<dbReference type="AlphaFoldDB" id="A0A1F2UIF4"/>
<evidence type="ECO:0000313" key="2">
    <source>
        <dbReference type="Proteomes" id="UP000178086"/>
    </source>
</evidence>
<name>A0A1F2UIF4_9ACTN</name>
<dbReference type="Proteomes" id="UP000178086">
    <property type="component" value="Unassembled WGS sequence"/>
</dbReference>
<gene>
    <name evidence="1" type="ORF">A2074_04615</name>
</gene>
<accession>A0A1F2UIF4</accession>
<protein>
    <submittedName>
        <fullName evidence="1">Uncharacterized protein</fullName>
    </submittedName>
</protein>
<comment type="caution">
    <text evidence="1">The sequence shown here is derived from an EMBL/GenBank/DDBJ whole genome shotgun (WGS) entry which is preliminary data.</text>
</comment>
<organism evidence="1 2">
    <name type="scientific">Candidatus Aquicultor primus</name>
    <dbReference type="NCBI Taxonomy" id="1797195"/>
    <lineage>
        <taxon>Bacteria</taxon>
        <taxon>Bacillati</taxon>
        <taxon>Actinomycetota</taxon>
        <taxon>Candidatus Aquicultoria</taxon>
        <taxon>Candidatus Aquicultorales</taxon>
        <taxon>Candidatus Aquicultoraceae</taxon>
        <taxon>Candidatus Aquicultor</taxon>
    </lineage>
</organism>
<reference evidence="1 2" key="1">
    <citation type="journal article" date="2016" name="Nat. Commun.">
        <title>Thousands of microbial genomes shed light on interconnected biogeochemical processes in an aquifer system.</title>
        <authorList>
            <person name="Anantharaman K."/>
            <person name="Brown C.T."/>
            <person name="Hug L.A."/>
            <person name="Sharon I."/>
            <person name="Castelle C.J."/>
            <person name="Probst A.J."/>
            <person name="Thomas B.C."/>
            <person name="Singh A."/>
            <person name="Wilkins M.J."/>
            <person name="Karaoz U."/>
            <person name="Brodie E.L."/>
            <person name="Williams K.H."/>
            <person name="Hubbard S.S."/>
            <person name="Banfield J.F."/>
        </authorList>
    </citation>
    <scope>NUCLEOTIDE SEQUENCE [LARGE SCALE GENOMIC DNA]</scope>
</reference>
<sequence length="66" mass="7886">MVIPGDNKVCIAFDRTGKKYIVRWIFANDLWFPLTRRSLRVLAKMQYKLLNVFVYYRKGLLYLGVL</sequence>